<evidence type="ECO:0000313" key="12">
    <source>
        <dbReference type="Proteomes" id="UP000001593"/>
    </source>
</evidence>
<dbReference type="InterPro" id="IPR046987">
    <property type="entry name" value="Myo9"/>
</dbReference>
<evidence type="ECO:0000256" key="3">
    <source>
        <dbReference type="ARBA" id="ARBA00022490"/>
    </source>
</evidence>
<keyword evidence="3" id="KW-0963">Cytoplasm</keyword>
<evidence type="ECO:0000256" key="7">
    <source>
        <dbReference type="ARBA" id="ARBA00023175"/>
    </source>
</evidence>
<keyword evidence="5 9" id="KW-0067">ATP-binding</keyword>
<dbReference type="EMBL" id="DS469618">
    <property type="protein sequence ID" value="EDO38834.1"/>
    <property type="molecule type" value="Genomic_DNA"/>
</dbReference>
<dbReference type="GO" id="GO:0007015">
    <property type="term" value="P:actin filament organization"/>
    <property type="evidence" value="ECO:0000318"/>
    <property type="project" value="GO_Central"/>
</dbReference>
<dbReference type="PANTHER" id="PTHR46184">
    <property type="entry name" value="UNCONVENTIONAL MYOSIN-IXB-LIKE PROTEIN"/>
    <property type="match status" value="1"/>
</dbReference>
<dbReference type="InterPro" id="IPR000048">
    <property type="entry name" value="IQ_motif_EF-hand-BS"/>
</dbReference>
<dbReference type="HOGENOM" id="CLU_000192_7_5_1"/>
<dbReference type="InterPro" id="IPR001609">
    <property type="entry name" value="Myosin_head_motor_dom-like"/>
</dbReference>
<keyword evidence="4 9" id="KW-0547">Nucleotide-binding</keyword>
<keyword evidence="6 9" id="KW-0518">Myosin</keyword>
<protein>
    <recommendedName>
        <fullName evidence="10">Myosin motor domain-containing protein</fullName>
    </recommendedName>
</protein>
<dbReference type="GO" id="GO:0015629">
    <property type="term" value="C:actin cytoskeleton"/>
    <property type="evidence" value="ECO:0000318"/>
    <property type="project" value="GO_Central"/>
</dbReference>
<dbReference type="SUPFAM" id="SSF52540">
    <property type="entry name" value="P-loop containing nucleoside triphosphate hydrolases"/>
    <property type="match status" value="2"/>
</dbReference>
<organism evidence="11 12">
    <name type="scientific">Nematostella vectensis</name>
    <name type="common">Starlet sea anemone</name>
    <dbReference type="NCBI Taxonomy" id="45351"/>
    <lineage>
        <taxon>Eukaryota</taxon>
        <taxon>Metazoa</taxon>
        <taxon>Cnidaria</taxon>
        <taxon>Anthozoa</taxon>
        <taxon>Hexacorallia</taxon>
        <taxon>Actiniaria</taxon>
        <taxon>Edwardsiidae</taxon>
        <taxon>Nematostella</taxon>
    </lineage>
</organism>
<dbReference type="GO" id="GO:0006897">
    <property type="term" value="P:endocytosis"/>
    <property type="evidence" value="ECO:0000318"/>
    <property type="project" value="GO_Central"/>
</dbReference>
<dbReference type="SMART" id="SM00015">
    <property type="entry name" value="IQ"/>
    <property type="match status" value="4"/>
</dbReference>
<dbReference type="CDD" id="cd23767">
    <property type="entry name" value="IQCD"/>
    <property type="match status" value="2"/>
</dbReference>
<keyword evidence="12" id="KW-1185">Reference proteome</keyword>
<proteinExistence type="inferred from homology"/>
<dbReference type="GO" id="GO:0016459">
    <property type="term" value="C:myosin complex"/>
    <property type="evidence" value="ECO:0007669"/>
    <property type="project" value="UniProtKB-KW"/>
</dbReference>
<dbReference type="PROSITE" id="PS50096">
    <property type="entry name" value="IQ"/>
    <property type="match status" value="4"/>
</dbReference>
<dbReference type="GO" id="GO:0035556">
    <property type="term" value="P:intracellular signal transduction"/>
    <property type="evidence" value="ECO:0007669"/>
    <property type="project" value="InterPro"/>
</dbReference>
<evidence type="ECO:0000256" key="2">
    <source>
        <dbReference type="ARBA" id="ARBA00008314"/>
    </source>
</evidence>
<dbReference type="Gene3D" id="6.20.240.20">
    <property type="match status" value="1"/>
</dbReference>
<comment type="subcellular location">
    <subcellularLocation>
        <location evidence="1">Cytoplasm</location>
    </subcellularLocation>
</comment>
<dbReference type="Gene3D" id="1.10.10.820">
    <property type="match status" value="1"/>
</dbReference>
<feature type="domain" description="Myosin motor" evidence="10">
    <location>
        <begin position="1"/>
        <end position="779"/>
    </location>
</feature>
<dbReference type="PhylomeDB" id="A7SBQ9"/>
<dbReference type="InterPro" id="IPR027417">
    <property type="entry name" value="P-loop_NTPase"/>
</dbReference>
<dbReference type="OMA" id="MELDEYA"/>
<dbReference type="GO" id="GO:0051015">
    <property type="term" value="F:actin filament binding"/>
    <property type="evidence" value="ECO:0000318"/>
    <property type="project" value="GO_Central"/>
</dbReference>
<dbReference type="GO" id="GO:0000146">
    <property type="term" value="F:microfilament motor activity"/>
    <property type="evidence" value="ECO:0000318"/>
    <property type="project" value="GO_Central"/>
</dbReference>
<dbReference type="GO" id="GO:0005096">
    <property type="term" value="F:GTPase activator activity"/>
    <property type="evidence" value="ECO:0007669"/>
    <property type="project" value="InterPro"/>
</dbReference>
<feature type="binding site" evidence="9">
    <location>
        <begin position="79"/>
        <end position="86"/>
    </location>
    <ligand>
        <name>ATP</name>
        <dbReference type="ChEBI" id="CHEBI:30616"/>
    </ligand>
</feature>
<dbReference type="Gene3D" id="1.20.5.190">
    <property type="match status" value="2"/>
</dbReference>
<evidence type="ECO:0000256" key="1">
    <source>
        <dbReference type="ARBA" id="ARBA00004496"/>
    </source>
</evidence>
<dbReference type="PROSITE" id="PS51456">
    <property type="entry name" value="MYOSIN_MOTOR"/>
    <property type="match status" value="1"/>
</dbReference>
<dbReference type="AlphaFoldDB" id="A7SBQ9"/>
<reference evidence="11 12" key="1">
    <citation type="journal article" date="2007" name="Science">
        <title>Sea anemone genome reveals ancestral eumetazoan gene repertoire and genomic organization.</title>
        <authorList>
            <person name="Putnam N.H."/>
            <person name="Srivastava M."/>
            <person name="Hellsten U."/>
            <person name="Dirks B."/>
            <person name="Chapman J."/>
            <person name="Salamov A."/>
            <person name="Terry A."/>
            <person name="Shapiro H."/>
            <person name="Lindquist E."/>
            <person name="Kapitonov V.V."/>
            <person name="Jurka J."/>
            <person name="Genikhovich G."/>
            <person name="Grigoriev I.V."/>
            <person name="Lucas S.M."/>
            <person name="Steele R.E."/>
            <person name="Finnerty J.R."/>
            <person name="Technau U."/>
            <person name="Martindale M.Q."/>
            <person name="Rokhsar D.S."/>
        </authorList>
    </citation>
    <scope>NUCLEOTIDE SEQUENCE [LARGE SCALE GENOMIC DNA]</scope>
    <source>
        <strain evidence="12">CH2 X CH6</strain>
    </source>
</reference>
<dbReference type="InterPro" id="IPR036961">
    <property type="entry name" value="Kinesin_motor_dom_sf"/>
</dbReference>
<dbReference type="Proteomes" id="UP000001593">
    <property type="component" value="Unassembled WGS sequence"/>
</dbReference>
<accession>A7SBQ9</accession>
<dbReference type="Pfam" id="PF00063">
    <property type="entry name" value="Myosin_head"/>
    <property type="match status" value="2"/>
</dbReference>
<dbReference type="eggNOG" id="KOG4229">
    <property type="taxonomic scope" value="Eukaryota"/>
</dbReference>
<dbReference type="GO" id="GO:0016020">
    <property type="term" value="C:membrane"/>
    <property type="evidence" value="ECO:0000318"/>
    <property type="project" value="GO_Central"/>
</dbReference>
<comment type="similarity">
    <text evidence="2 9">Belongs to the TRAFAC class myosin-kinesin ATPase superfamily. Myosin family.</text>
</comment>
<evidence type="ECO:0000256" key="9">
    <source>
        <dbReference type="PROSITE-ProRule" id="PRU00782"/>
    </source>
</evidence>
<dbReference type="SMART" id="SM00242">
    <property type="entry name" value="MYSc"/>
    <property type="match status" value="1"/>
</dbReference>
<evidence type="ECO:0000256" key="8">
    <source>
        <dbReference type="ARBA" id="ARBA00023203"/>
    </source>
</evidence>
<name>A7SBQ9_NEMVE</name>
<gene>
    <name evidence="11" type="ORF">NEMVEDRAFT_v1g112613</name>
</gene>
<dbReference type="STRING" id="45351.A7SBQ9"/>
<dbReference type="GO" id="GO:0005737">
    <property type="term" value="C:cytoplasm"/>
    <property type="evidence" value="ECO:0000318"/>
    <property type="project" value="GO_Central"/>
</dbReference>
<dbReference type="PRINTS" id="PR00193">
    <property type="entry name" value="MYOSINHEAVY"/>
</dbReference>
<keyword evidence="8 9" id="KW-0009">Actin-binding</keyword>
<dbReference type="FunFam" id="1.10.10.820:FF:000001">
    <property type="entry name" value="Myosin heavy chain"/>
    <property type="match status" value="1"/>
</dbReference>
<dbReference type="PANTHER" id="PTHR46184:SF5">
    <property type="entry name" value="UNCONVENTIONAL MYOSIN-IXA-LIKE"/>
    <property type="match status" value="1"/>
</dbReference>
<dbReference type="Pfam" id="PF00612">
    <property type="entry name" value="IQ"/>
    <property type="match status" value="4"/>
</dbReference>
<dbReference type="GO" id="GO:0005524">
    <property type="term" value="F:ATP binding"/>
    <property type="evidence" value="ECO:0007669"/>
    <property type="project" value="UniProtKB-UniRule"/>
</dbReference>
<evidence type="ECO:0000256" key="5">
    <source>
        <dbReference type="ARBA" id="ARBA00022840"/>
    </source>
</evidence>
<keyword evidence="7 9" id="KW-0505">Motor protein</keyword>
<dbReference type="InParanoid" id="A7SBQ9"/>
<dbReference type="FunFam" id="3.40.850.10:FF:000008">
    <property type="entry name" value="Putative unconventional myosin-IXa"/>
    <property type="match status" value="1"/>
</dbReference>
<sequence>MLLKHLQERFALGRIYTYVGEILLAVNPFRFFPIYNPKFINVYNNKNLSSLPPHIFAIADVAFYRMLKEKKSQCIVISGESGSGKTESTKLIVHHLTALSRKTQASDVEKTILGVGPVLEAFGNAKTTYNNNSSRFGKLTQIKFREDGAVTGAALRKYLLEKSRIVSQAPQERNYHVFYYLLAGASAELKAELHLNDPREFSYLNQSKCYTIEGIDESYEFLRLKQSMEMVGFTADVQKRIFCALSAVLHIGNIQFKKVSTYRINTYTKRDDVFFVQVTEEKLTEVLTARKRITRGEQFIVPYDNDEALATRDAMAKALYGTLFDWIVLQVNHVLVVKQQSAKEWCSIGVLDIFGFEDFECNSFEQLCINFANEKLQYYFNQHIFRLEQDEYITEDIEWRNVDFVDNYTCLELISGRPTGVMHLIDEESSFPGATETSLLDKINKTHSSHSNYVPSLLDPSFEIKHYAGAVQYSIKGFLDKNRDLMRPDILSVLKSSNLRFIRELLGADPMAIYRWSVVRSFFKAVHAFKLSGRLYRMKKTENPGKTRLEYRRKPINSTHVGTGNRIRHRGLALRDHVTVWVANSRAIRLLAAKYQQQTARYSTLKVKARILFSESFRHGLETKRDMSMRTYDYLYKAANQRGKAAPKNPPTVSAQFQSSLNRLMEILGAAQPFFVRCIRSNADKAPLKFDCDVVQRQLRYTGMLETVRIRRLGYQWRFHLEEFVKRYSLLFQGIITDPHEEIPRVLKTLNLDANEYQIGKTKIFLRESQHRILQDHLHTKLLEKVRLIQTWTRGVLQRRQYLRQRRAAITIQAAFRGFLARMDLDQQHCAAVRIQAAWRGYYAFVNYHRLLDNIVLLQAVVRGFLERQRYTVNPRLHV</sequence>
<feature type="region of interest" description="Actin-binding" evidence="9">
    <location>
        <begin position="661"/>
        <end position="683"/>
    </location>
</feature>
<dbReference type="Gene3D" id="1.20.120.720">
    <property type="entry name" value="Myosin VI head, motor domain, U50 subdomain"/>
    <property type="match status" value="1"/>
</dbReference>
<dbReference type="Gene3D" id="1.20.58.530">
    <property type="match status" value="2"/>
</dbReference>
<evidence type="ECO:0000256" key="4">
    <source>
        <dbReference type="ARBA" id="ARBA00022741"/>
    </source>
</evidence>
<evidence type="ECO:0000259" key="10">
    <source>
        <dbReference type="PROSITE" id="PS51456"/>
    </source>
</evidence>
<dbReference type="Gene3D" id="3.40.850.10">
    <property type="entry name" value="Kinesin motor domain"/>
    <property type="match status" value="2"/>
</dbReference>
<evidence type="ECO:0000313" key="11">
    <source>
        <dbReference type="EMBL" id="EDO38834.1"/>
    </source>
</evidence>
<evidence type="ECO:0000256" key="6">
    <source>
        <dbReference type="ARBA" id="ARBA00023123"/>
    </source>
</evidence>